<keyword evidence="1" id="KW-1133">Transmembrane helix</keyword>
<keyword evidence="1" id="KW-0472">Membrane</keyword>
<sequence length="281" mass="31200">MAARFKSDRRLRVWLHLLGLTWRTDFGASQLFCYVGCFLLPSASTYLILLRHPTKIQNLSQFSGTAEMFFMSAISAACLAENLSGRAAMAGVLLEIKKSESRFVGGIEYDFSGMTWRAVVALAAMGLSSAAVYSVKSPVEFILHLAVYLYPPVLVLVNILKFSTLVALMRRHLEVLGRQIGPFRVEEVLGRVATLNRSWALLCRAFSVRALVVLALVWVLCVQSASNAIRHLLDHEGHVDSLILEPFCWVLVGAVFLFDIVAPSWSIYTVVSSTKEEKWGA</sequence>
<feature type="transmembrane region" description="Helical" evidence="1">
    <location>
        <begin position="31"/>
        <end position="49"/>
    </location>
</feature>
<evidence type="ECO:0000256" key="1">
    <source>
        <dbReference type="SAM" id="Phobius"/>
    </source>
</evidence>
<evidence type="ECO:0000313" key="2">
    <source>
        <dbReference type="EMBL" id="KAL1129273.1"/>
    </source>
</evidence>
<proteinExistence type="predicted"/>
<comment type="caution">
    <text evidence="2">The sequence shown here is derived from an EMBL/GenBank/DDBJ whole genome shotgun (WGS) entry which is preliminary data.</text>
</comment>
<dbReference type="EMBL" id="JBFDAA010000009">
    <property type="protein sequence ID" value="KAL1129273.1"/>
    <property type="molecule type" value="Genomic_DNA"/>
</dbReference>
<feature type="transmembrane region" description="Helical" evidence="1">
    <location>
        <begin position="249"/>
        <end position="271"/>
    </location>
</feature>
<keyword evidence="1" id="KW-0812">Transmembrane</keyword>
<feature type="transmembrane region" description="Helical" evidence="1">
    <location>
        <begin position="206"/>
        <end position="229"/>
    </location>
</feature>
<organism evidence="2 3">
    <name type="scientific">Ranatra chinensis</name>
    <dbReference type="NCBI Taxonomy" id="642074"/>
    <lineage>
        <taxon>Eukaryota</taxon>
        <taxon>Metazoa</taxon>
        <taxon>Ecdysozoa</taxon>
        <taxon>Arthropoda</taxon>
        <taxon>Hexapoda</taxon>
        <taxon>Insecta</taxon>
        <taxon>Pterygota</taxon>
        <taxon>Neoptera</taxon>
        <taxon>Paraneoptera</taxon>
        <taxon>Hemiptera</taxon>
        <taxon>Heteroptera</taxon>
        <taxon>Panheteroptera</taxon>
        <taxon>Nepomorpha</taxon>
        <taxon>Nepidae</taxon>
        <taxon>Ranatrinae</taxon>
        <taxon>Ranatra</taxon>
    </lineage>
</organism>
<keyword evidence="3" id="KW-1185">Reference proteome</keyword>
<reference evidence="2 3" key="1">
    <citation type="submission" date="2024-07" db="EMBL/GenBank/DDBJ databases">
        <title>Chromosome-level genome assembly of the water stick insect Ranatra chinensis (Heteroptera: Nepidae).</title>
        <authorList>
            <person name="Liu X."/>
        </authorList>
    </citation>
    <scope>NUCLEOTIDE SEQUENCE [LARGE SCALE GENOMIC DNA]</scope>
    <source>
        <strain evidence="2">Cailab_2021Rc</strain>
        <tissue evidence="2">Muscle</tissue>
    </source>
</reference>
<feature type="transmembrane region" description="Helical" evidence="1">
    <location>
        <begin position="141"/>
        <end position="160"/>
    </location>
</feature>
<gene>
    <name evidence="2" type="ORF">AAG570_013802</name>
</gene>
<dbReference type="AlphaFoldDB" id="A0ABD0YD85"/>
<dbReference type="Proteomes" id="UP001558652">
    <property type="component" value="Unassembled WGS sequence"/>
</dbReference>
<accession>A0ABD0YD85</accession>
<evidence type="ECO:0000313" key="3">
    <source>
        <dbReference type="Proteomes" id="UP001558652"/>
    </source>
</evidence>
<protein>
    <submittedName>
        <fullName evidence="2">Uncharacterized protein</fullName>
    </submittedName>
</protein>
<name>A0ABD0YD85_9HEMI</name>